<dbReference type="PANTHER" id="PTHR11593:SF10">
    <property type="entry name" value="60S RIBOSOMAL PROTEIN L17"/>
    <property type="match status" value="1"/>
</dbReference>
<organism evidence="5 6">
    <name type="scientific">Malassezia japonica</name>
    <dbReference type="NCBI Taxonomy" id="223818"/>
    <lineage>
        <taxon>Eukaryota</taxon>
        <taxon>Fungi</taxon>
        <taxon>Dikarya</taxon>
        <taxon>Basidiomycota</taxon>
        <taxon>Ustilaginomycotina</taxon>
        <taxon>Malasseziomycetes</taxon>
        <taxon>Malasseziales</taxon>
        <taxon>Malasseziaceae</taxon>
        <taxon>Malassezia</taxon>
    </lineage>
</organism>
<reference evidence="5" key="1">
    <citation type="submission" date="2023-03" db="EMBL/GenBank/DDBJ databases">
        <title>Mating type loci evolution in Malassezia.</title>
        <authorList>
            <person name="Coelho M.A."/>
        </authorList>
    </citation>
    <scope>NUCLEOTIDE SEQUENCE</scope>
    <source>
        <strain evidence="5">CBS 9431</strain>
    </source>
</reference>
<dbReference type="GO" id="GO:0003735">
    <property type="term" value="F:structural constituent of ribosome"/>
    <property type="evidence" value="ECO:0007669"/>
    <property type="project" value="InterPro"/>
</dbReference>
<evidence type="ECO:0000313" key="6">
    <source>
        <dbReference type="Proteomes" id="UP001217754"/>
    </source>
</evidence>
<gene>
    <name evidence="5" type="primary">RPL17B</name>
    <name evidence="5" type="ORF">MJAP1_002337</name>
</gene>
<comment type="similarity">
    <text evidence="1 4">Belongs to the universal ribosomal protein uL22 family.</text>
</comment>
<keyword evidence="2 4" id="KW-0689">Ribosomal protein</keyword>
<dbReference type="InterPro" id="IPR001063">
    <property type="entry name" value="Ribosomal_uL22"/>
</dbReference>
<dbReference type="AlphaFoldDB" id="A0AAF0F3M2"/>
<sequence>MDYCAYARYAFDDTNLTEKTARSRGAYLRVHFKNTRETAAAVSGMNLQKALVYLDNVAEKRQIIPFRRFNGGVGRHAQAKEFKTTQGRWPVKSVKFLRTLLKNAEANADAKGLDTEAVVIRNIVVQQAPKTYRRTYRAHGRINPYKGHPCHIEIHLSEPAEQVPKAVSAAGPRLNSRQLAKKRVANQRAIRAAPAQSA</sequence>
<evidence type="ECO:0000256" key="1">
    <source>
        <dbReference type="ARBA" id="ARBA00009451"/>
    </source>
</evidence>
<dbReference type="SUPFAM" id="SSF54843">
    <property type="entry name" value="Ribosomal protein L22"/>
    <property type="match status" value="1"/>
</dbReference>
<evidence type="ECO:0000256" key="2">
    <source>
        <dbReference type="ARBA" id="ARBA00022980"/>
    </source>
</evidence>
<name>A0AAF0F3M2_9BASI</name>
<dbReference type="GeneID" id="85225988"/>
<protein>
    <submittedName>
        <fullName evidence="5">60S ribosomal protein L17B</fullName>
    </submittedName>
</protein>
<evidence type="ECO:0000313" key="5">
    <source>
        <dbReference type="EMBL" id="WFD39364.1"/>
    </source>
</evidence>
<dbReference type="CDD" id="cd00336">
    <property type="entry name" value="Ribosomal_L22"/>
    <property type="match status" value="1"/>
</dbReference>
<evidence type="ECO:0000256" key="3">
    <source>
        <dbReference type="ARBA" id="ARBA00023274"/>
    </source>
</evidence>
<evidence type="ECO:0000256" key="4">
    <source>
        <dbReference type="RuleBase" id="RU004005"/>
    </source>
</evidence>
<dbReference type="InterPro" id="IPR005721">
    <property type="entry name" value="Ribosomal_uL22_euk/arc"/>
</dbReference>
<keyword evidence="3 4" id="KW-0687">Ribonucleoprotein</keyword>
<dbReference type="Pfam" id="PF00237">
    <property type="entry name" value="Ribosomal_L22"/>
    <property type="match status" value="1"/>
</dbReference>
<dbReference type="GO" id="GO:0022625">
    <property type="term" value="C:cytosolic large ribosomal subunit"/>
    <property type="evidence" value="ECO:0007669"/>
    <property type="project" value="TreeGrafter"/>
</dbReference>
<dbReference type="RefSeq" id="XP_060122261.1">
    <property type="nucleotide sequence ID" value="XM_060266278.1"/>
</dbReference>
<dbReference type="InterPro" id="IPR036394">
    <property type="entry name" value="Ribosomal_uL22_sf"/>
</dbReference>
<dbReference type="NCBIfam" id="TIGR01038">
    <property type="entry name" value="uL22_arch_euk"/>
    <property type="match status" value="1"/>
</dbReference>
<dbReference type="PANTHER" id="PTHR11593">
    <property type="entry name" value="60S RIBOSOMAL PROTEIN L17"/>
    <property type="match status" value="1"/>
</dbReference>
<dbReference type="EMBL" id="CP119960">
    <property type="protein sequence ID" value="WFD39364.1"/>
    <property type="molecule type" value="Genomic_DNA"/>
</dbReference>
<dbReference type="Gene3D" id="3.90.470.10">
    <property type="entry name" value="Ribosomal protein L22/L17"/>
    <property type="match status" value="1"/>
</dbReference>
<accession>A0AAF0F3M2</accession>
<dbReference type="GO" id="GO:0002181">
    <property type="term" value="P:cytoplasmic translation"/>
    <property type="evidence" value="ECO:0007669"/>
    <property type="project" value="TreeGrafter"/>
</dbReference>
<proteinExistence type="inferred from homology"/>
<keyword evidence="6" id="KW-1185">Reference proteome</keyword>
<dbReference type="Proteomes" id="UP001217754">
    <property type="component" value="Chromosome 3"/>
</dbReference>